<dbReference type="GO" id="GO:0000725">
    <property type="term" value="P:recombinational repair"/>
    <property type="evidence" value="ECO:0007669"/>
    <property type="project" value="TreeGrafter"/>
</dbReference>
<dbReference type="InterPro" id="IPR027417">
    <property type="entry name" value="P-loop_NTPase"/>
</dbReference>
<evidence type="ECO:0000256" key="6">
    <source>
        <dbReference type="ARBA" id="ARBA00034923"/>
    </source>
</evidence>
<dbReference type="Proteomes" id="UP000236910">
    <property type="component" value="Unassembled WGS sequence"/>
</dbReference>
<dbReference type="PROSITE" id="PS51198">
    <property type="entry name" value="UVRD_HELICASE_ATP_BIND"/>
    <property type="match status" value="1"/>
</dbReference>
<dbReference type="EMBL" id="PNIX01000059">
    <property type="protein sequence ID" value="PMP83880.1"/>
    <property type="molecule type" value="Genomic_DNA"/>
</dbReference>
<evidence type="ECO:0000313" key="10">
    <source>
        <dbReference type="Proteomes" id="UP000236910"/>
    </source>
</evidence>
<reference evidence="9 10" key="1">
    <citation type="submission" date="2018-01" db="EMBL/GenBank/DDBJ databases">
        <title>Metagenomic assembled genomes from two thermal pools in the Uzon Caldera, Kamchatka, Russia.</title>
        <authorList>
            <person name="Wilkins L."/>
            <person name="Ettinger C."/>
        </authorList>
    </citation>
    <scope>NUCLEOTIDE SEQUENCE [LARGE SCALE GENOMIC DNA]</scope>
    <source>
        <strain evidence="9">ARK-10</strain>
    </source>
</reference>
<proteinExistence type="predicted"/>
<dbReference type="GO" id="GO:0043138">
    <property type="term" value="F:3'-5' DNA helicase activity"/>
    <property type="evidence" value="ECO:0007669"/>
    <property type="project" value="TreeGrafter"/>
</dbReference>
<evidence type="ECO:0000259" key="8">
    <source>
        <dbReference type="PROSITE" id="PS51198"/>
    </source>
</evidence>
<dbReference type="SUPFAM" id="SSF52540">
    <property type="entry name" value="P-loop containing nucleoside triphosphate hydrolases"/>
    <property type="match status" value="1"/>
</dbReference>
<evidence type="ECO:0000313" key="9">
    <source>
        <dbReference type="EMBL" id="PMP83880.1"/>
    </source>
</evidence>
<keyword evidence="4 7" id="KW-0067">ATP-binding</keyword>
<feature type="domain" description="UvrD-like helicase ATP-binding" evidence="8">
    <location>
        <begin position="1"/>
        <end position="232"/>
    </location>
</feature>
<evidence type="ECO:0000256" key="5">
    <source>
        <dbReference type="ARBA" id="ARBA00023125"/>
    </source>
</evidence>
<dbReference type="GO" id="GO:0005524">
    <property type="term" value="F:ATP binding"/>
    <property type="evidence" value="ECO:0007669"/>
    <property type="project" value="UniProtKB-UniRule"/>
</dbReference>
<dbReference type="Gene3D" id="1.10.10.160">
    <property type="match status" value="1"/>
</dbReference>
<gene>
    <name evidence="9" type="ORF">C0175_01015</name>
</gene>
<keyword evidence="2 7" id="KW-0378">Hydrolase</keyword>
<dbReference type="PANTHER" id="PTHR11070:SF2">
    <property type="entry name" value="ATP-DEPENDENT DNA HELICASE SRS2"/>
    <property type="match status" value="1"/>
</dbReference>
<evidence type="ECO:0000256" key="1">
    <source>
        <dbReference type="ARBA" id="ARBA00022741"/>
    </source>
</evidence>
<dbReference type="InterPro" id="IPR014016">
    <property type="entry name" value="UvrD-like_ATP-bd"/>
</dbReference>
<organism evidence="9 10">
    <name type="scientific">Caldisericum exile</name>
    <dbReference type="NCBI Taxonomy" id="693075"/>
    <lineage>
        <taxon>Bacteria</taxon>
        <taxon>Pseudomonadati</taxon>
        <taxon>Caldisericota/Cryosericota group</taxon>
        <taxon>Caldisericota</taxon>
        <taxon>Caldisericia</taxon>
        <taxon>Caldisericales</taxon>
        <taxon>Caldisericaceae</taxon>
        <taxon>Caldisericum</taxon>
    </lineage>
</organism>
<evidence type="ECO:0000256" key="3">
    <source>
        <dbReference type="ARBA" id="ARBA00022806"/>
    </source>
</evidence>
<dbReference type="GO" id="GO:0003677">
    <property type="term" value="F:DNA binding"/>
    <property type="evidence" value="ECO:0007669"/>
    <property type="project" value="UniProtKB-KW"/>
</dbReference>
<dbReference type="Gene3D" id="3.40.50.300">
    <property type="entry name" value="P-loop containing nucleotide triphosphate hydrolases"/>
    <property type="match status" value="1"/>
</dbReference>
<dbReference type="AlphaFoldDB" id="A0A2J6X974"/>
<dbReference type="Pfam" id="PF00580">
    <property type="entry name" value="UvrD-helicase"/>
    <property type="match status" value="1"/>
</dbReference>
<name>A0A2J6X974_9BACT</name>
<evidence type="ECO:0000256" key="7">
    <source>
        <dbReference type="PROSITE-ProRule" id="PRU00560"/>
    </source>
</evidence>
<dbReference type="InterPro" id="IPR013986">
    <property type="entry name" value="DExx_box_DNA_helicase_dom_sf"/>
</dbReference>
<protein>
    <recommendedName>
        <fullName evidence="6">DNA 3'-5' helicase II</fullName>
    </recommendedName>
</protein>
<dbReference type="GO" id="GO:0033202">
    <property type="term" value="C:DNA helicase complex"/>
    <property type="evidence" value="ECO:0007669"/>
    <property type="project" value="TreeGrafter"/>
</dbReference>
<dbReference type="InterPro" id="IPR000212">
    <property type="entry name" value="DNA_helicase_UvrD/REP"/>
</dbReference>
<dbReference type="GO" id="GO:0016787">
    <property type="term" value="F:hydrolase activity"/>
    <property type="evidence" value="ECO:0007669"/>
    <property type="project" value="UniProtKB-UniRule"/>
</dbReference>
<evidence type="ECO:0000256" key="4">
    <source>
        <dbReference type="ARBA" id="ARBA00022840"/>
    </source>
</evidence>
<dbReference type="GO" id="GO:0005829">
    <property type="term" value="C:cytosol"/>
    <property type="evidence" value="ECO:0007669"/>
    <property type="project" value="TreeGrafter"/>
</dbReference>
<comment type="caution">
    <text evidence="9">The sequence shown here is derived from an EMBL/GenBank/DDBJ whole genome shotgun (WGS) entry which is preliminary data.</text>
</comment>
<keyword evidence="1 7" id="KW-0547">Nucleotide-binding</keyword>
<feature type="non-terminal residue" evidence="9">
    <location>
        <position position="232"/>
    </location>
</feature>
<evidence type="ECO:0000256" key="2">
    <source>
        <dbReference type="ARBA" id="ARBA00022801"/>
    </source>
</evidence>
<dbReference type="PANTHER" id="PTHR11070">
    <property type="entry name" value="UVRD / RECB / PCRA DNA HELICASE FAMILY MEMBER"/>
    <property type="match status" value="1"/>
</dbReference>
<keyword evidence="3 7" id="KW-0347">Helicase</keyword>
<keyword evidence="5" id="KW-0238">DNA-binding</keyword>
<sequence>MKLSSVQNEIYKSRDSLIVVAGAGSGKTRVLVEKYIDVFREDPSLVIDQVVAMTFTEKAAREMKERVMKIAQEGLASDPKNEVYQKIKRDLAFARISTIHSFCARLLRESALYINIDPDFKIISGLGAARRINKFIESYIIENVKEIKKIFETDPKIKFADLRNWLLQVINKRVNGELPQMDGEIKEIFKEHANKILESYEKMEREESVLDFEDLLIFTRDFLKENDDLRER</sequence>
<accession>A0A2J6X974</accession>
<feature type="binding site" evidence="7">
    <location>
        <begin position="21"/>
        <end position="28"/>
    </location>
    <ligand>
        <name>ATP</name>
        <dbReference type="ChEBI" id="CHEBI:30616"/>
    </ligand>
</feature>